<evidence type="ECO:0000313" key="4">
    <source>
        <dbReference type="Proteomes" id="UP000242180"/>
    </source>
</evidence>
<proteinExistence type="predicted"/>
<evidence type="ECO:0000256" key="1">
    <source>
        <dbReference type="SAM" id="MobiDB-lite"/>
    </source>
</evidence>
<dbReference type="Proteomes" id="UP000242180">
    <property type="component" value="Unassembled WGS sequence"/>
</dbReference>
<comment type="caution">
    <text evidence="3">The sequence shown here is derived from an EMBL/GenBank/DDBJ whole genome shotgun (WGS) entry which is preliminary data.</text>
</comment>
<feature type="compositionally biased region" description="Basic and acidic residues" evidence="1">
    <location>
        <begin position="9"/>
        <end position="27"/>
    </location>
</feature>
<dbReference type="InterPro" id="IPR036273">
    <property type="entry name" value="CRAL/TRIO_N_dom_sf"/>
</dbReference>
<dbReference type="Pfam" id="PF00650">
    <property type="entry name" value="CRAL_TRIO"/>
    <property type="match status" value="1"/>
</dbReference>
<dbReference type="OrthoDB" id="75724at2759"/>
<evidence type="ECO:0000259" key="2">
    <source>
        <dbReference type="PROSITE" id="PS50191"/>
    </source>
</evidence>
<dbReference type="STRING" id="13706.A0A1X2H766"/>
<dbReference type="SUPFAM" id="SSF52087">
    <property type="entry name" value="CRAL/TRIO domain"/>
    <property type="match status" value="1"/>
</dbReference>
<dbReference type="EMBL" id="MCGN01000007">
    <property type="protein sequence ID" value="ORY94403.1"/>
    <property type="molecule type" value="Genomic_DNA"/>
</dbReference>
<dbReference type="PANTHER" id="PTHR45824">
    <property type="entry name" value="GH16843P"/>
    <property type="match status" value="1"/>
</dbReference>
<feature type="region of interest" description="Disordered" evidence="1">
    <location>
        <begin position="1"/>
        <end position="54"/>
    </location>
</feature>
<feature type="domain" description="CRAL-TRIO" evidence="2">
    <location>
        <begin position="121"/>
        <end position="296"/>
    </location>
</feature>
<dbReference type="AlphaFoldDB" id="A0A1X2H766"/>
<dbReference type="InParanoid" id="A0A1X2H766"/>
<dbReference type="InterPro" id="IPR001251">
    <property type="entry name" value="CRAL-TRIO_dom"/>
</dbReference>
<keyword evidence="4" id="KW-1185">Reference proteome</keyword>
<dbReference type="PANTHER" id="PTHR45824:SF29">
    <property type="entry name" value="GH16843P"/>
    <property type="match status" value="1"/>
</dbReference>
<organism evidence="3 4">
    <name type="scientific">Syncephalastrum racemosum</name>
    <name type="common">Filamentous fungus</name>
    <dbReference type="NCBI Taxonomy" id="13706"/>
    <lineage>
        <taxon>Eukaryota</taxon>
        <taxon>Fungi</taxon>
        <taxon>Fungi incertae sedis</taxon>
        <taxon>Mucoromycota</taxon>
        <taxon>Mucoromycotina</taxon>
        <taxon>Mucoromycetes</taxon>
        <taxon>Mucorales</taxon>
        <taxon>Syncephalastraceae</taxon>
        <taxon>Syncephalastrum</taxon>
    </lineage>
</organism>
<reference evidence="3 4" key="1">
    <citation type="submission" date="2016-07" db="EMBL/GenBank/DDBJ databases">
        <title>Pervasive Adenine N6-methylation of Active Genes in Fungi.</title>
        <authorList>
            <consortium name="DOE Joint Genome Institute"/>
            <person name="Mondo S.J."/>
            <person name="Dannebaum R.O."/>
            <person name="Kuo R.C."/>
            <person name="Labutti K."/>
            <person name="Haridas S."/>
            <person name="Kuo A."/>
            <person name="Salamov A."/>
            <person name="Ahrendt S.R."/>
            <person name="Lipzen A."/>
            <person name="Sullivan W."/>
            <person name="Andreopoulos W.B."/>
            <person name="Clum A."/>
            <person name="Lindquist E."/>
            <person name="Daum C."/>
            <person name="Ramamoorthy G.K."/>
            <person name="Gryganskyi A."/>
            <person name="Culley D."/>
            <person name="Magnuson J.K."/>
            <person name="James T.Y."/>
            <person name="O'Malley M.A."/>
            <person name="Stajich J.E."/>
            <person name="Spatafora J.W."/>
            <person name="Visel A."/>
            <person name="Grigoriev I.V."/>
        </authorList>
    </citation>
    <scope>NUCLEOTIDE SEQUENCE [LARGE SCALE GENOMIC DNA]</scope>
    <source>
        <strain evidence="3 4">NRRL 2496</strain>
    </source>
</reference>
<evidence type="ECO:0000313" key="3">
    <source>
        <dbReference type="EMBL" id="ORY94403.1"/>
    </source>
</evidence>
<accession>A0A1X2H766</accession>
<dbReference type="CDD" id="cd00170">
    <property type="entry name" value="SEC14"/>
    <property type="match status" value="1"/>
</dbReference>
<dbReference type="InterPro" id="IPR036865">
    <property type="entry name" value="CRAL-TRIO_dom_sf"/>
</dbReference>
<name>A0A1X2H766_SYNRA</name>
<sequence>MNVFRQKSAPKENNLHTKEAPADDRGPVTHQPILTPPADYSPPSRPALDDSQKEKVDKLRAAMQAIMLPEDHEYYPNEKGFLTDGTFNRYLRARKWDFEAAKTMLENTVKWRRDYRPDQLDPDYIRPEAETGKMYYDGFDKAGRPIWIMRPRLQNSKDNERQVKHIVYCLERGIRLMPAKVENIAIIVDFKDSAYAHNPSVGTCKKFLDILSNHYPERLGIAFVVKSPWFFFTTFKLISPFMDPVTKAKIKFVYDKEKGGKDDAATKTNNEMVHIEDYISTDQLECEYGGNYNFSYNINDYWNALLERTGNPYKVIDYM</sequence>
<dbReference type="Pfam" id="PF03765">
    <property type="entry name" value="CRAL_TRIO_N"/>
    <property type="match status" value="1"/>
</dbReference>
<dbReference type="Gene3D" id="3.40.525.10">
    <property type="entry name" value="CRAL-TRIO lipid binding domain"/>
    <property type="match status" value="1"/>
</dbReference>
<dbReference type="InterPro" id="IPR052578">
    <property type="entry name" value="PI_Transfer_CRAL-TRIO"/>
</dbReference>
<dbReference type="PROSITE" id="PS50191">
    <property type="entry name" value="CRAL_TRIO"/>
    <property type="match status" value="1"/>
</dbReference>
<dbReference type="OMA" id="WCLERAK"/>
<dbReference type="InterPro" id="IPR011074">
    <property type="entry name" value="CRAL/TRIO_N_dom"/>
</dbReference>
<dbReference type="SMART" id="SM01100">
    <property type="entry name" value="CRAL_TRIO_N"/>
    <property type="match status" value="1"/>
</dbReference>
<dbReference type="SMART" id="SM00516">
    <property type="entry name" value="SEC14"/>
    <property type="match status" value="1"/>
</dbReference>
<dbReference type="SUPFAM" id="SSF46938">
    <property type="entry name" value="CRAL/TRIO N-terminal domain"/>
    <property type="match status" value="1"/>
</dbReference>
<gene>
    <name evidence="3" type="ORF">BCR43DRAFT_476130</name>
</gene>
<dbReference type="GO" id="GO:0008526">
    <property type="term" value="F:phosphatidylinositol transfer activity"/>
    <property type="evidence" value="ECO:0007669"/>
    <property type="project" value="TreeGrafter"/>
</dbReference>
<protein>
    <submittedName>
        <fullName evidence="3">CRAL-TRIO domain-containing protein</fullName>
    </submittedName>
</protein>